<proteinExistence type="predicted"/>
<sequence>MPRTLSSSSTMPVSVSETWREQSKGLHTDPRPSRALLLSLPASTSINEFEFNLTVSFCGNKEVEAFIGGGQEQVLPPYCPYPRFARGVLILIGALKAVPPPLQTLAVRLAEEMTPHIDLRFSTVVTFVDSFHSAPPCKQILF</sequence>
<dbReference type="EMBL" id="JAPFFL010000002">
    <property type="protein sequence ID" value="KAJ6743321.1"/>
    <property type="molecule type" value="Genomic_DNA"/>
</dbReference>
<reference evidence="2" key="2">
    <citation type="journal article" date="2023" name="Int. J. Mol. Sci.">
        <title>De Novo Assembly and Annotation of 11 Diverse Shrub Willow (Salix) Genomes Reveals Novel Gene Organization in Sex-Linked Regions.</title>
        <authorList>
            <person name="Hyden B."/>
            <person name="Feng K."/>
            <person name="Yates T.B."/>
            <person name="Jawdy S."/>
            <person name="Cereghino C."/>
            <person name="Smart L.B."/>
            <person name="Muchero W."/>
        </authorList>
    </citation>
    <scope>NUCLEOTIDE SEQUENCE [LARGE SCALE GENOMIC DNA]</scope>
    <source>
        <tissue evidence="2">Shoot tip</tissue>
    </source>
</reference>
<name>A0A9Q0ZQR9_SALVM</name>
<dbReference type="AlphaFoldDB" id="A0A9Q0ZQR9"/>
<reference evidence="2" key="1">
    <citation type="submission" date="2022-11" db="EMBL/GenBank/DDBJ databases">
        <authorList>
            <person name="Hyden B.L."/>
            <person name="Feng K."/>
            <person name="Yates T."/>
            <person name="Jawdy S."/>
            <person name="Smart L.B."/>
            <person name="Muchero W."/>
        </authorList>
    </citation>
    <scope>NUCLEOTIDE SEQUENCE</scope>
    <source>
        <tissue evidence="2">Shoot tip</tissue>
    </source>
</reference>
<feature type="compositionally biased region" description="Basic and acidic residues" evidence="1">
    <location>
        <begin position="18"/>
        <end position="30"/>
    </location>
</feature>
<protein>
    <submittedName>
        <fullName evidence="2">Uncharacterized protein</fullName>
    </submittedName>
</protein>
<comment type="caution">
    <text evidence="2">The sequence shown here is derived from an EMBL/GenBank/DDBJ whole genome shotgun (WGS) entry which is preliminary data.</text>
</comment>
<accession>A0A9Q0ZQR9</accession>
<dbReference type="Proteomes" id="UP001151529">
    <property type="component" value="Chromosome 6"/>
</dbReference>
<organism evidence="2 3">
    <name type="scientific">Salix viminalis</name>
    <name type="common">Common osier</name>
    <name type="synonym">Basket willow</name>
    <dbReference type="NCBI Taxonomy" id="40686"/>
    <lineage>
        <taxon>Eukaryota</taxon>
        <taxon>Viridiplantae</taxon>
        <taxon>Streptophyta</taxon>
        <taxon>Embryophyta</taxon>
        <taxon>Tracheophyta</taxon>
        <taxon>Spermatophyta</taxon>
        <taxon>Magnoliopsida</taxon>
        <taxon>eudicotyledons</taxon>
        <taxon>Gunneridae</taxon>
        <taxon>Pentapetalae</taxon>
        <taxon>rosids</taxon>
        <taxon>fabids</taxon>
        <taxon>Malpighiales</taxon>
        <taxon>Salicaceae</taxon>
        <taxon>Saliceae</taxon>
        <taxon>Salix</taxon>
    </lineage>
</organism>
<feature type="region of interest" description="Disordered" evidence="1">
    <location>
        <begin position="1"/>
        <end position="30"/>
    </location>
</feature>
<evidence type="ECO:0000256" key="1">
    <source>
        <dbReference type="SAM" id="MobiDB-lite"/>
    </source>
</evidence>
<keyword evidence="3" id="KW-1185">Reference proteome</keyword>
<gene>
    <name evidence="2" type="ORF">OIU85_017297</name>
</gene>
<feature type="compositionally biased region" description="Low complexity" evidence="1">
    <location>
        <begin position="1"/>
        <end position="16"/>
    </location>
</feature>
<evidence type="ECO:0000313" key="3">
    <source>
        <dbReference type="Proteomes" id="UP001151529"/>
    </source>
</evidence>
<evidence type="ECO:0000313" key="2">
    <source>
        <dbReference type="EMBL" id="KAJ6743321.1"/>
    </source>
</evidence>